<evidence type="ECO:0000256" key="1">
    <source>
        <dbReference type="ARBA" id="ARBA00023125"/>
    </source>
</evidence>
<name>A0A948T3K0_9FIRM</name>
<protein>
    <submittedName>
        <fullName evidence="3">Helix-turn-helix domain-containing protein</fullName>
    </submittedName>
</protein>
<dbReference type="SMART" id="SM00530">
    <property type="entry name" value="HTH_XRE"/>
    <property type="match status" value="1"/>
</dbReference>
<dbReference type="GO" id="GO:0003677">
    <property type="term" value="F:DNA binding"/>
    <property type="evidence" value="ECO:0007669"/>
    <property type="project" value="UniProtKB-KW"/>
</dbReference>
<dbReference type="Gene3D" id="1.10.260.40">
    <property type="entry name" value="lambda repressor-like DNA-binding domains"/>
    <property type="match status" value="1"/>
</dbReference>
<sequence>MKEMNFGRILVENRHKKGITQDELAAHIGVSKGAVSKWETGSSLPDISLLPQLASYFDISIDALIGYQPQMEKEDIKKLYIRFSKDFSVLPFDEVLAQCLEVVKKYYSCYPLLFQLGSLLINHVAQASSLEQRTQVMETALGWFHRVSSQADEPNLQKEALLMEAFCLLQLQRPSEVMDILEPIEMQTPSPEPLLACAYQAMGNDREAKKILQVGLYKQIMTLFDLFPSYLNLCLNDAQQFSEACQRFYQTADIFQIKTLHPSILFGVYITIAQGWLALGDTEEALNTLAQYTNLAVSDIYPLRLHGDNFFNLLDEWFDSELMLRSFPPRDETLIRHSMTQALSENPAFLPLVENPRFQAMVDKLRANEEGK</sequence>
<dbReference type="Pfam" id="PF01381">
    <property type="entry name" value="HTH_3"/>
    <property type="match status" value="1"/>
</dbReference>
<dbReference type="Proteomes" id="UP000713596">
    <property type="component" value="Unassembled WGS sequence"/>
</dbReference>
<organism evidence="3 4">
    <name type="scientific">Candidatus Allofournierella pullistercoris</name>
    <dbReference type="NCBI Taxonomy" id="2838597"/>
    <lineage>
        <taxon>Bacteria</taxon>
        <taxon>Bacillati</taxon>
        <taxon>Bacillota</taxon>
        <taxon>Clostridia</taxon>
        <taxon>Eubacteriales</taxon>
        <taxon>Oscillospiraceae</taxon>
        <taxon>Allofournierella</taxon>
    </lineage>
</organism>
<feature type="domain" description="HTH cro/C1-type" evidence="2">
    <location>
        <begin position="14"/>
        <end position="64"/>
    </location>
</feature>
<dbReference type="AlphaFoldDB" id="A0A948T3K0"/>
<dbReference type="EMBL" id="JAHLFP010000069">
    <property type="protein sequence ID" value="MBU3806748.1"/>
    <property type="molecule type" value="Genomic_DNA"/>
</dbReference>
<proteinExistence type="predicted"/>
<accession>A0A948T3K0</accession>
<dbReference type="InterPro" id="IPR001387">
    <property type="entry name" value="Cro/C1-type_HTH"/>
</dbReference>
<dbReference type="PANTHER" id="PTHR46558:SF11">
    <property type="entry name" value="HTH-TYPE TRANSCRIPTIONAL REGULATOR XRE"/>
    <property type="match status" value="1"/>
</dbReference>
<keyword evidence="1" id="KW-0238">DNA-binding</keyword>
<evidence type="ECO:0000313" key="4">
    <source>
        <dbReference type="Proteomes" id="UP000713596"/>
    </source>
</evidence>
<comment type="caution">
    <text evidence="3">The sequence shown here is derived from an EMBL/GenBank/DDBJ whole genome shotgun (WGS) entry which is preliminary data.</text>
</comment>
<dbReference type="InterPro" id="IPR010982">
    <property type="entry name" value="Lambda_DNA-bd_dom_sf"/>
</dbReference>
<evidence type="ECO:0000313" key="3">
    <source>
        <dbReference type="EMBL" id="MBU3806748.1"/>
    </source>
</evidence>
<dbReference type="PANTHER" id="PTHR46558">
    <property type="entry name" value="TRACRIPTIONAL REGULATORY PROTEIN-RELATED-RELATED"/>
    <property type="match status" value="1"/>
</dbReference>
<gene>
    <name evidence="3" type="ORF">H9882_07670</name>
</gene>
<evidence type="ECO:0000259" key="2">
    <source>
        <dbReference type="PROSITE" id="PS50943"/>
    </source>
</evidence>
<reference evidence="3" key="2">
    <citation type="submission" date="2021-04" db="EMBL/GenBank/DDBJ databases">
        <authorList>
            <person name="Gilroy R."/>
        </authorList>
    </citation>
    <scope>NUCLEOTIDE SEQUENCE</scope>
    <source>
        <strain evidence="3">B5_2728</strain>
    </source>
</reference>
<dbReference type="SUPFAM" id="SSF47413">
    <property type="entry name" value="lambda repressor-like DNA-binding domains"/>
    <property type="match status" value="1"/>
</dbReference>
<dbReference type="CDD" id="cd00093">
    <property type="entry name" value="HTH_XRE"/>
    <property type="match status" value="1"/>
</dbReference>
<reference evidence="3" key="1">
    <citation type="journal article" date="2021" name="PeerJ">
        <title>Extensive microbial diversity within the chicken gut microbiome revealed by metagenomics and culture.</title>
        <authorList>
            <person name="Gilroy R."/>
            <person name="Ravi A."/>
            <person name="Getino M."/>
            <person name="Pursley I."/>
            <person name="Horton D.L."/>
            <person name="Alikhan N.F."/>
            <person name="Baker D."/>
            <person name="Gharbi K."/>
            <person name="Hall N."/>
            <person name="Watson M."/>
            <person name="Adriaenssens E.M."/>
            <person name="Foster-Nyarko E."/>
            <person name="Jarju S."/>
            <person name="Secka A."/>
            <person name="Antonio M."/>
            <person name="Oren A."/>
            <person name="Chaudhuri R.R."/>
            <person name="La Ragione R."/>
            <person name="Hildebrand F."/>
            <person name="Pallen M.J."/>
        </authorList>
    </citation>
    <scope>NUCLEOTIDE SEQUENCE</scope>
    <source>
        <strain evidence="3">B5_2728</strain>
    </source>
</reference>
<dbReference type="PROSITE" id="PS50943">
    <property type="entry name" value="HTH_CROC1"/>
    <property type="match status" value="1"/>
</dbReference>